<accession>A0A6S7GIF8</accession>
<dbReference type="Proteomes" id="UP001152795">
    <property type="component" value="Unassembled WGS sequence"/>
</dbReference>
<dbReference type="Pfam" id="PF00092">
    <property type="entry name" value="VWA"/>
    <property type="match status" value="1"/>
</dbReference>
<gene>
    <name evidence="1" type="ORF">PACLA_8A052633</name>
</gene>
<proteinExistence type="predicted"/>
<sequence length="233" mass="26400">MKYIVARLYKTAPHVKRYISFSTAKQDYIRTVYEQFTNSLRIVYEAMAYIWNRSISLLLCLVVMLPSFPCQSQRAIRPFWRYRKPTIQPEPTLPPIEKNPEFYKKLQKIPPKNVTAKLVITNILRVLPRGKRGVKLEDVVVVMDGSGSIGSCEFNNGKKAMKSLMQYEQPAINAKYAMVTFANGARREFNFLPQLDAAAKISGVKYPSGGTNTQAGLAEALDLFKKGKNCSAY</sequence>
<dbReference type="Gene3D" id="3.40.50.410">
    <property type="entry name" value="von Willebrand factor, type A domain"/>
    <property type="match status" value="1"/>
</dbReference>
<comment type="caution">
    <text evidence="1">The sequence shown here is derived from an EMBL/GenBank/DDBJ whole genome shotgun (WGS) entry which is preliminary data.</text>
</comment>
<dbReference type="SUPFAM" id="SSF53300">
    <property type="entry name" value="vWA-like"/>
    <property type="match status" value="1"/>
</dbReference>
<dbReference type="PROSITE" id="PS50234">
    <property type="entry name" value="VWFA"/>
    <property type="match status" value="1"/>
</dbReference>
<evidence type="ECO:0000313" key="1">
    <source>
        <dbReference type="EMBL" id="CAB3993204.1"/>
    </source>
</evidence>
<protein>
    <submittedName>
        <fullName evidence="1">Uncharacterized protein</fullName>
    </submittedName>
</protein>
<evidence type="ECO:0000313" key="2">
    <source>
        <dbReference type="Proteomes" id="UP001152795"/>
    </source>
</evidence>
<dbReference type="AlphaFoldDB" id="A0A6S7GIF8"/>
<dbReference type="InterPro" id="IPR036465">
    <property type="entry name" value="vWFA_dom_sf"/>
</dbReference>
<keyword evidence="2" id="KW-1185">Reference proteome</keyword>
<name>A0A6S7GIF8_PARCT</name>
<dbReference type="EMBL" id="CACRXK020002209">
    <property type="protein sequence ID" value="CAB3993204.1"/>
    <property type="molecule type" value="Genomic_DNA"/>
</dbReference>
<dbReference type="CDD" id="cd00198">
    <property type="entry name" value="vWFA"/>
    <property type="match status" value="1"/>
</dbReference>
<dbReference type="InterPro" id="IPR002035">
    <property type="entry name" value="VWF_A"/>
</dbReference>
<organism evidence="1 2">
    <name type="scientific">Paramuricea clavata</name>
    <name type="common">Red gorgonian</name>
    <name type="synonym">Violescent sea-whip</name>
    <dbReference type="NCBI Taxonomy" id="317549"/>
    <lineage>
        <taxon>Eukaryota</taxon>
        <taxon>Metazoa</taxon>
        <taxon>Cnidaria</taxon>
        <taxon>Anthozoa</taxon>
        <taxon>Octocorallia</taxon>
        <taxon>Malacalcyonacea</taxon>
        <taxon>Plexauridae</taxon>
        <taxon>Paramuricea</taxon>
    </lineage>
</organism>
<reference evidence="1" key="1">
    <citation type="submission" date="2020-04" db="EMBL/GenBank/DDBJ databases">
        <authorList>
            <person name="Alioto T."/>
            <person name="Alioto T."/>
            <person name="Gomez Garrido J."/>
        </authorList>
    </citation>
    <scope>NUCLEOTIDE SEQUENCE</scope>
    <source>
        <strain evidence="1">A484AB</strain>
    </source>
</reference>